<dbReference type="Pfam" id="PF10143">
    <property type="entry name" value="PhosphMutase"/>
    <property type="match status" value="1"/>
</dbReference>
<comment type="function">
    <text evidence="2">Catalyzes the interconversion of 2-phosphoglycerate and 3-phosphoglycerate.</text>
</comment>
<dbReference type="PANTHER" id="PTHR31209">
    <property type="entry name" value="COFACTOR-INDEPENDENT PHOSPHOGLYCERATE MUTASE"/>
    <property type="match status" value="1"/>
</dbReference>
<dbReference type="InterPro" id="IPR006124">
    <property type="entry name" value="Metalloenzyme"/>
</dbReference>
<proteinExistence type="inferred from homology"/>
<sequence>MVAGSVGTMDLTPLIQSADTKILLVVMDGLGGYADADHGTELEEAATPNLDQLASAGASGLFDPVGPGITPGSGPGHLGLFGYDPTEFELGRGALSAAGLEVAVAPGDVAARGNLCTLDKKGIITDRRAGRIADDQAQAIVEKLQSGLHIEGVEILVRHEREHRCLVVLRGPGLDPRVGDTDPQKIGLAPLKAVAQAPEAARTAEIINSISEQVATQLKNEAPANGLLLRGFDTHRELPSMQERYGVRAAAIATYPMYRGISHLLGMDVIGQPTTLDDQMKILRDAWDDYDYFFFHYKGTDSAGEDGDRARKIAAIEALDAVVPAFNKLGPDVIAVSGDHSTPSQMAAHSWHPVPTLLWSERVGRDEVTQYGERYALRGSLGMRPLKDLMALMLANAGRLQKYGA</sequence>
<evidence type="ECO:0000259" key="6">
    <source>
        <dbReference type="Pfam" id="PF01676"/>
    </source>
</evidence>
<comment type="similarity">
    <text evidence="4">Belongs to the BPG-independent phosphoglycerate mutase family. A-PGAM subfamily.</text>
</comment>
<dbReference type="NCBIfam" id="TIGR00306">
    <property type="entry name" value="apgM"/>
    <property type="match status" value="1"/>
</dbReference>
<reference evidence="7" key="1">
    <citation type="submission" date="2020-05" db="EMBL/GenBank/DDBJ databases">
        <authorList>
            <person name="Chiriac C."/>
            <person name="Salcher M."/>
            <person name="Ghai R."/>
            <person name="Kavagutti S V."/>
        </authorList>
    </citation>
    <scope>NUCLEOTIDE SEQUENCE</scope>
</reference>
<dbReference type="Gene3D" id="3.40.720.10">
    <property type="entry name" value="Alkaline Phosphatase, subunit A"/>
    <property type="match status" value="2"/>
</dbReference>
<accession>A0A6J6SEH7</accession>
<dbReference type="NCBIfam" id="NF003160">
    <property type="entry name" value="PRK04135.1"/>
    <property type="match status" value="1"/>
</dbReference>
<dbReference type="SUPFAM" id="SSF53649">
    <property type="entry name" value="Alkaline phosphatase-like"/>
    <property type="match status" value="1"/>
</dbReference>
<feature type="domain" description="Metalloenzyme" evidence="6">
    <location>
        <begin position="21"/>
        <end position="393"/>
    </location>
</feature>
<dbReference type="PIRSF" id="PIRSF006392">
    <property type="entry name" value="IPGAM_arch"/>
    <property type="match status" value="1"/>
</dbReference>
<evidence type="ECO:0000256" key="1">
    <source>
        <dbReference type="ARBA" id="ARBA00000370"/>
    </source>
</evidence>
<protein>
    <submittedName>
        <fullName evidence="7">Unannotated protein</fullName>
    </submittedName>
</protein>
<name>A0A6J6SEH7_9ZZZZ</name>
<comment type="pathway">
    <text evidence="3">Carbohydrate degradation.</text>
</comment>
<evidence type="ECO:0000256" key="3">
    <source>
        <dbReference type="ARBA" id="ARBA00004921"/>
    </source>
</evidence>
<dbReference type="EMBL" id="CAEZYK010000104">
    <property type="protein sequence ID" value="CAB4733088.1"/>
    <property type="molecule type" value="Genomic_DNA"/>
</dbReference>
<dbReference type="GO" id="GO:0004619">
    <property type="term" value="F:phosphoglycerate mutase activity"/>
    <property type="evidence" value="ECO:0007669"/>
    <property type="project" value="UniProtKB-EC"/>
</dbReference>
<dbReference type="InterPro" id="IPR004456">
    <property type="entry name" value="Pglycerate_mutase_ApgM"/>
</dbReference>
<evidence type="ECO:0000256" key="2">
    <source>
        <dbReference type="ARBA" id="ARBA00002315"/>
    </source>
</evidence>
<dbReference type="GO" id="GO:0006096">
    <property type="term" value="P:glycolytic process"/>
    <property type="evidence" value="ECO:0007669"/>
    <property type="project" value="UniProtKB-KW"/>
</dbReference>
<dbReference type="InterPro" id="IPR017850">
    <property type="entry name" value="Alkaline_phosphatase_core_sf"/>
</dbReference>
<evidence type="ECO:0000256" key="5">
    <source>
        <dbReference type="ARBA" id="ARBA00023152"/>
    </source>
</evidence>
<dbReference type="AlphaFoldDB" id="A0A6J6SEH7"/>
<dbReference type="Pfam" id="PF01676">
    <property type="entry name" value="Metalloenzyme"/>
    <property type="match status" value="1"/>
</dbReference>
<comment type="catalytic activity">
    <reaction evidence="1">
        <text>(2R)-2-phosphoglycerate = (2R)-3-phosphoglycerate</text>
        <dbReference type="Rhea" id="RHEA:15901"/>
        <dbReference type="ChEBI" id="CHEBI:58272"/>
        <dbReference type="ChEBI" id="CHEBI:58289"/>
        <dbReference type="EC" id="5.4.2.12"/>
    </reaction>
</comment>
<dbReference type="CDD" id="cd16011">
    <property type="entry name" value="iPGM_like"/>
    <property type="match status" value="1"/>
</dbReference>
<dbReference type="PANTHER" id="PTHR31209:SF0">
    <property type="entry name" value="METALLOENZYME DOMAIN-CONTAINING PROTEIN"/>
    <property type="match status" value="1"/>
</dbReference>
<dbReference type="GO" id="GO:0046872">
    <property type="term" value="F:metal ion binding"/>
    <property type="evidence" value="ECO:0007669"/>
    <property type="project" value="InterPro"/>
</dbReference>
<evidence type="ECO:0000256" key="4">
    <source>
        <dbReference type="ARBA" id="ARBA00005524"/>
    </source>
</evidence>
<evidence type="ECO:0000313" key="7">
    <source>
        <dbReference type="EMBL" id="CAB4733088.1"/>
    </source>
</evidence>
<gene>
    <name evidence="7" type="ORF">UFOPK2683_01405</name>
</gene>
<organism evidence="7">
    <name type="scientific">freshwater metagenome</name>
    <dbReference type="NCBI Taxonomy" id="449393"/>
    <lineage>
        <taxon>unclassified sequences</taxon>
        <taxon>metagenomes</taxon>
        <taxon>ecological metagenomes</taxon>
    </lineage>
</organism>
<keyword evidence="5" id="KW-0324">Glycolysis</keyword>